<reference evidence="1" key="1">
    <citation type="submission" date="2020-09" db="EMBL/GenBank/DDBJ databases">
        <title>Genome-Enabled Discovery of Anthraquinone Biosynthesis in Senna tora.</title>
        <authorList>
            <person name="Kang S.-H."/>
            <person name="Pandey R.P."/>
            <person name="Lee C.-M."/>
            <person name="Sim J.-S."/>
            <person name="Jeong J.-T."/>
            <person name="Choi B.-S."/>
            <person name="Jung M."/>
            <person name="Ginzburg D."/>
            <person name="Zhao K."/>
            <person name="Won S.Y."/>
            <person name="Oh T.-J."/>
            <person name="Yu Y."/>
            <person name="Kim N.-H."/>
            <person name="Lee O.R."/>
            <person name="Lee T.-H."/>
            <person name="Bashyal P."/>
            <person name="Kim T.-S."/>
            <person name="Lee W.-H."/>
            <person name="Kawkins C."/>
            <person name="Kim C.-K."/>
            <person name="Kim J.S."/>
            <person name="Ahn B.O."/>
            <person name="Rhee S.Y."/>
            <person name="Sohng J.K."/>
        </authorList>
    </citation>
    <scope>NUCLEOTIDE SEQUENCE</scope>
    <source>
        <tissue evidence="1">Leaf</tissue>
    </source>
</reference>
<name>A0A834TEM0_9FABA</name>
<gene>
    <name evidence="1" type="ORF">G2W53_029743</name>
</gene>
<keyword evidence="2" id="KW-1185">Reference proteome</keyword>
<dbReference type="Proteomes" id="UP000634136">
    <property type="component" value="Unassembled WGS sequence"/>
</dbReference>
<accession>A0A834TEM0</accession>
<evidence type="ECO:0000313" key="1">
    <source>
        <dbReference type="EMBL" id="KAF7815774.1"/>
    </source>
</evidence>
<dbReference type="AlphaFoldDB" id="A0A834TEM0"/>
<evidence type="ECO:0000313" key="2">
    <source>
        <dbReference type="Proteomes" id="UP000634136"/>
    </source>
</evidence>
<organism evidence="1 2">
    <name type="scientific">Senna tora</name>
    <dbReference type="NCBI Taxonomy" id="362788"/>
    <lineage>
        <taxon>Eukaryota</taxon>
        <taxon>Viridiplantae</taxon>
        <taxon>Streptophyta</taxon>
        <taxon>Embryophyta</taxon>
        <taxon>Tracheophyta</taxon>
        <taxon>Spermatophyta</taxon>
        <taxon>Magnoliopsida</taxon>
        <taxon>eudicotyledons</taxon>
        <taxon>Gunneridae</taxon>
        <taxon>Pentapetalae</taxon>
        <taxon>rosids</taxon>
        <taxon>fabids</taxon>
        <taxon>Fabales</taxon>
        <taxon>Fabaceae</taxon>
        <taxon>Caesalpinioideae</taxon>
        <taxon>Cassia clade</taxon>
        <taxon>Senna</taxon>
    </lineage>
</organism>
<comment type="caution">
    <text evidence="1">The sequence shown here is derived from an EMBL/GenBank/DDBJ whole genome shotgun (WGS) entry which is preliminary data.</text>
</comment>
<proteinExistence type="predicted"/>
<sequence length="71" mass="8211">MVVTEGGTWFSMQDKTIQPAEIITIEEEEIFEIIPKYMIDDGSPPAHQNQILEECPDRGPGGWWRMTFEQL</sequence>
<dbReference type="EMBL" id="JAAIUW010000009">
    <property type="protein sequence ID" value="KAF7815774.1"/>
    <property type="molecule type" value="Genomic_DNA"/>
</dbReference>
<protein>
    <submittedName>
        <fullName evidence="1">Uncharacterized protein</fullName>
    </submittedName>
</protein>